<dbReference type="ExpressionAtlas" id="A0A654G3H2">
    <property type="expression patterns" value="baseline and differential"/>
</dbReference>
<dbReference type="Araport" id="AT5G23510"/>
<dbReference type="PANTHER" id="PTHR31149:SF10">
    <property type="entry name" value="OS05G0100900 PROTEIN"/>
    <property type="match status" value="1"/>
</dbReference>
<proteinExistence type="predicted"/>
<dbReference type="AlphaFoldDB" id="A0A654G3H2"/>
<accession>A0A654G3H2</accession>
<dbReference type="GeneID" id="832416"/>
<dbReference type="KEGG" id="ath:AT5G23510"/>
<protein>
    <submittedName>
        <fullName evidence="4">Uncharacterized protein</fullName>
    </submittedName>
</protein>
<dbReference type="Gene3D" id="2.60.40.2700">
    <property type="match status" value="1"/>
</dbReference>
<dbReference type="InterPro" id="IPR055474">
    <property type="entry name" value="DUF7046"/>
</dbReference>
<name>A0A654G3H2_ARATH</name>
<organism evidence="4 5">
    <name type="scientific">Arabidopsis thaliana</name>
    <name type="common">Mouse-ear cress</name>
    <dbReference type="NCBI Taxonomy" id="3702"/>
    <lineage>
        <taxon>Eukaryota</taxon>
        <taxon>Viridiplantae</taxon>
        <taxon>Streptophyta</taxon>
        <taxon>Embryophyta</taxon>
        <taxon>Tracheophyta</taxon>
        <taxon>Spermatophyta</taxon>
        <taxon>Magnoliopsida</taxon>
        <taxon>eudicotyledons</taxon>
        <taxon>Gunneridae</taxon>
        <taxon>Pentapetalae</taxon>
        <taxon>rosids</taxon>
        <taxon>malvids</taxon>
        <taxon>Brassicales</taxon>
        <taxon>Brassicaceae</taxon>
        <taxon>Camelineae</taxon>
        <taxon>Arabidopsis</taxon>
    </lineage>
</organism>
<dbReference type="EMBL" id="CACRSJ010000110">
    <property type="protein sequence ID" value="VYS67695.1"/>
    <property type="molecule type" value="Genomic_DNA"/>
</dbReference>
<dbReference type="FunFam" id="2.60.40.2700:FF:000001">
    <property type="entry name" value="Transmembrane protein"/>
    <property type="match status" value="1"/>
</dbReference>
<evidence type="ECO:0000259" key="1">
    <source>
        <dbReference type="Pfam" id="PF23080"/>
    </source>
</evidence>
<dbReference type="PANTHER" id="PTHR31149">
    <property type="entry name" value="EXPRESSED PROTEIN"/>
    <property type="match status" value="1"/>
</dbReference>
<dbReference type="Pfam" id="PF23080">
    <property type="entry name" value="DUF7046"/>
    <property type="match status" value="1"/>
</dbReference>
<dbReference type="Pfam" id="PF23197">
    <property type="entry name" value="IG_AIR9"/>
    <property type="match status" value="1"/>
</dbReference>
<feature type="domain" description="DUF7046" evidence="1">
    <location>
        <begin position="203"/>
        <end position="295"/>
    </location>
</feature>
<dbReference type="InterPro" id="IPR056284">
    <property type="entry name" value="AIR9-like_A9"/>
</dbReference>
<evidence type="ECO:0000313" key="5">
    <source>
        <dbReference type="Proteomes" id="UP000426265"/>
    </source>
</evidence>
<evidence type="ECO:0000313" key="4">
    <source>
        <dbReference type="EMBL" id="VYS67695.1"/>
    </source>
</evidence>
<gene>
    <name evidence="3" type="ordered locus">At5g23510</name>
    <name evidence="4" type="ORF">AN1_LOCUS23091</name>
</gene>
<feature type="domain" description="AIR9-like A9" evidence="2">
    <location>
        <begin position="86"/>
        <end position="168"/>
    </location>
</feature>
<sequence length="306" mass="33768">MKHSQEKSTHFCNHSLTSVKRTTGDKIDGEAINHSAAFEMQPGTSVYESPALNQADETPPISKTVVNDTKNIFYFDDGDDAPLPALENLQISGEPYPGHELQACGYSINGTTSCNFEWVCHLEDGSVNYIDGAKKPNYLVTADDVGLCLAIEVQPLDDRNRKGELVKVFANDNRKIACHPEMQSNIDKTLHTGHASYKVSLAIGFVHIWEAATLSIEREGYTIKCNNDLTITEKFSASTAVKIPFEKPAELVIIGSDGSEHCLRVDNEWPDISSRDEIVLTLRSFIKTALQRGKKGFKIGEVCCCI</sequence>
<reference evidence="4 5" key="1">
    <citation type="submission" date="2019-11" db="EMBL/GenBank/DDBJ databases">
        <authorList>
            <person name="Jiao W.-B."/>
            <person name="Schneeberger K."/>
        </authorList>
    </citation>
    <scope>NUCLEOTIDE SEQUENCE [LARGE SCALE GENOMIC DNA]</scope>
    <source>
        <strain evidence="5">cv. An-1</strain>
    </source>
</reference>
<evidence type="ECO:0000259" key="2">
    <source>
        <dbReference type="Pfam" id="PF23197"/>
    </source>
</evidence>
<dbReference type="Proteomes" id="UP000426265">
    <property type="component" value="Unassembled WGS sequence"/>
</dbReference>
<evidence type="ECO:0000313" key="3">
    <source>
        <dbReference type="Araport" id="AT5G23510"/>
    </source>
</evidence>